<evidence type="ECO:0000313" key="3">
    <source>
        <dbReference type="EMBL" id="WGW12818.1"/>
    </source>
</evidence>
<feature type="domain" description="Xylose isomerase-like TIM barrel" evidence="2">
    <location>
        <begin position="77"/>
        <end position="225"/>
    </location>
</feature>
<keyword evidence="1" id="KW-0119">Carbohydrate metabolism</keyword>
<dbReference type="RefSeq" id="WP_349639624.1">
    <property type="nucleotide sequence ID" value="NZ_CP090958.1"/>
</dbReference>
<accession>A0ABY8QUZ7</accession>
<organism evidence="3 4">
    <name type="scientific">Saxibacter everestensis</name>
    <dbReference type="NCBI Taxonomy" id="2909229"/>
    <lineage>
        <taxon>Bacteria</taxon>
        <taxon>Bacillati</taxon>
        <taxon>Actinomycetota</taxon>
        <taxon>Actinomycetes</taxon>
        <taxon>Micrococcales</taxon>
        <taxon>Brevibacteriaceae</taxon>
        <taxon>Saxibacter</taxon>
    </lineage>
</organism>
<dbReference type="PANTHER" id="PTHR12110">
    <property type="entry name" value="HYDROXYPYRUVATE ISOMERASE"/>
    <property type="match status" value="1"/>
</dbReference>
<keyword evidence="3" id="KW-0413">Isomerase</keyword>
<evidence type="ECO:0000256" key="1">
    <source>
        <dbReference type="ARBA" id="ARBA00023277"/>
    </source>
</evidence>
<proteinExistence type="predicted"/>
<sequence length="244" mass="26164">MTAPMQISVQLYTVREAMERDVAETLHRIAGLGYTNVEPYGILDILDELVSGLAVNNLKAPSVHAPLLSGDQATLFSAAEKLGAQIVIDPFVGQENWTSLEGIREIAGGLNAAARAGAKRGLTVGYHNHDWELSIKIDGRHALEVLVDYLDDQVILEIDTYWAIVGGANVPGLLARLGNRVQLVHLKDGDGSPDTKQQTALGDGSVDLPAVLEAARNVRYGVVELDDTKGDIFDALAASLRYLG</sequence>
<dbReference type="InterPro" id="IPR013022">
    <property type="entry name" value="Xyl_isomerase-like_TIM-brl"/>
</dbReference>
<dbReference type="GO" id="GO:0016853">
    <property type="term" value="F:isomerase activity"/>
    <property type="evidence" value="ECO:0007669"/>
    <property type="project" value="UniProtKB-KW"/>
</dbReference>
<dbReference type="InterPro" id="IPR050312">
    <property type="entry name" value="IolE/XylAMocC-like"/>
</dbReference>
<dbReference type="InterPro" id="IPR036237">
    <property type="entry name" value="Xyl_isomerase-like_sf"/>
</dbReference>
<gene>
    <name evidence="3" type="ORF">LWF01_03320</name>
</gene>
<protein>
    <submittedName>
        <fullName evidence="3">Sugar phosphate isomerase/epimerase</fullName>
    </submittedName>
</protein>
<dbReference type="Gene3D" id="3.20.20.150">
    <property type="entry name" value="Divalent-metal-dependent TIM barrel enzymes"/>
    <property type="match status" value="1"/>
</dbReference>
<dbReference type="Pfam" id="PF01261">
    <property type="entry name" value="AP_endonuc_2"/>
    <property type="match status" value="1"/>
</dbReference>
<dbReference type="SUPFAM" id="SSF51658">
    <property type="entry name" value="Xylose isomerase-like"/>
    <property type="match status" value="1"/>
</dbReference>
<dbReference type="Proteomes" id="UP001209083">
    <property type="component" value="Chromosome"/>
</dbReference>
<keyword evidence="4" id="KW-1185">Reference proteome</keyword>
<evidence type="ECO:0000259" key="2">
    <source>
        <dbReference type="Pfam" id="PF01261"/>
    </source>
</evidence>
<name>A0ABY8QUZ7_9MICO</name>
<dbReference type="EMBL" id="CP090958">
    <property type="protein sequence ID" value="WGW12818.1"/>
    <property type="molecule type" value="Genomic_DNA"/>
</dbReference>
<reference evidence="3 4" key="1">
    <citation type="submission" date="2023-05" db="EMBL/GenBank/DDBJ databases">
        <title>Lithophilousrod everest ZFBP1038 complete genpme.</title>
        <authorList>
            <person name="Tian M."/>
        </authorList>
    </citation>
    <scope>NUCLEOTIDE SEQUENCE [LARGE SCALE GENOMIC DNA]</scope>
    <source>
        <strain evidence="3 4">ZFBP1038</strain>
    </source>
</reference>
<evidence type="ECO:0000313" key="4">
    <source>
        <dbReference type="Proteomes" id="UP001209083"/>
    </source>
</evidence>
<dbReference type="PANTHER" id="PTHR12110:SF41">
    <property type="entry name" value="INOSOSE DEHYDRATASE"/>
    <property type="match status" value="1"/>
</dbReference>